<organism evidence="2 3">
    <name type="scientific">Symbiodinium necroappetens</name>
    <dbReference type="NCBI Taxonomy" id="1628268"/>
    <lineage>
        <taxon>Eukaryota</taxon>
        <taxon>Sar</taxon>
        <taxon>Alveolata</taxon>
        <taxon>Dinophyceae</taxon>
        <taxon>Suessiales</taxon>
        <taxon>Symbiodiniaceae</taxon>
        <taxon>Symbiodinium</taxon>
    </lineage>
</organism>
<protein>
    <submittedName>
        <fullName evidence="2">Uncharacterized protein</fullName>
    </submittedName>
</protein>
<comment type="caution">
    <text evidence="2">The sequence shown here is derived from an EMBL/GenBank/DDBJ whole genome shotgun (WGS) entry which is preliminary data.</text>
</comment>
<accession>A0A812X056</accession>
<sequence length="436" mass="47999">MDASVDALMNSWCIRLESLGSLSLGQAMQMKQTIQDLSFESTLSAKLLAVVEAKVMATATAATPPAESTYTAKKRKEDSKPQTLLKPENFITVTEWSMLQEGPAPARLEILLRRYLMLGLRNLTEQTVKKGMAFLLALAAAELSQMPTYEEIYEEVQVFKRSWESVKTDAGPTELGLLTYPEDPSSLPKALFDRAYKPEDPPLGKDVKAGIWLAHIPMRSTSKLLQKNKKQRLPTADGKAARSEQQADEFQSRMDQCFGRLERLLDHGCGQDAIQDGGRRQLQLAAGANVLQRRTPGRTSITGGELSSSSAGVGFALQGNPAQAVAAAKQQTQQTSPGRDSALQLALPPAEAAEPTESLPPENDLDDEALFQKLKDRKAGLLKKPDGCIQKNYASRMYKRAGTWAKQQGFSEQHVVECQREAHREAILLWKKKNGC</sequence>
<evidence type="ECO:0000256" key="1">
    <source>
        <dbReference type="SAM" id="MobiDB-lite"/>
    </source>
</evidence>
<dbReference type="AlphaFoldDB" id="A0A812X056"/>
<gene>
    <name evidence="2" type="ORF">SNEC2469_LOCUS20412</name>
</gene>
<dbReference type="EMBL" id="CAJNJA010035514">
    <property type="protein sequence ID" value="CAE7707957.1"/>
    <property type="molecule type" value="Genomic_DNA"/>
</dbReference>
<keyword evidence="3" id="KW-1185">Reference proteome</keyword>
<reference evidence="2" key="1">
    <citation type="submission" date="2021-02" db="EMBL/GenBank/DDBJ databases">
        <authorList>
            <person name="Dougan E. K."/>
            <person name="Rhodes N."/>
            <person name="Thang M."/>
            <person name="Chan C."/>
        </authorList>
    </citation>
    <scope>NUCLEOTIDE SEQUENCE</scope>
</reference>
<name>A0A812X056_9DINO</name>
<evidence type="ECO:0000313" key="3">
    <source>
        <dbReference type="Proteomes" id="UP000601435"/>
    </source>
</evidence>
<proteinExistence type="predicted"/>
<evidence type="ECO:0000313" key="2">
    <source>
        <dbReference type="EMBL" id="CAE7707957.1"/>
    </source>
</evidence>
<feature type="region of interest" description="Disordered" evidence="1">
    <location>
        <begin position="225"/>
        <end position="245"/>
    </location>
</feature>
<feature type="compositionally biased region" description="Low complexity" evidence="1">
    <location>
        <begin position="342"/>
        <end position="362"/>
    </location>
</feature>
<feature type="region of interest" description="Disordered" evidence="1">
    <location>
        <begin position="329"/>
        <end position="364"/>
    </location>
</feature>
<dbReference type="Proteomes" id="UP000601435">
    <property type="component" value="Unassembled WGS sequence"/>
</dbReference>
<dbReference type="OrthoDB" id="434455at2759"/>